<sequence>MITIMGMTTITITTMGTTTITTTKMGTIIPTRILMPIPTVRTGPSISAPGRRASM</sequence>
<evidence type="ECO:0000313" key="2">
    <source>
        <dbReference type="Proteomes" id="UP001209755"/>
    </source>
</evidence>
<evidence type="ECO:0000313" key="1">
    <source>
        <dbReference type="EMBL" id="MCW2306856.1"/>
    </source>
</evidence>
<protein>
    <submittedName>
        <fullName evidence="1">Uncharacterized protein</fullName>
    </submittedName>
</protein>
<proteinExistence type="predicted"/>
<comment type="caution">
    <text evidence="1">The sequence shown here is derived from an EMBL/GenBank/DDBJ whole genome shotgun (WGS) entry which is preliminary data.</text>
</comment>
<gene>
    <name evidence="1" type="ORF">M2319_001178</name>
</gene>
<name>A0ABT3H982_9HYPH</name>
<organism evidence="1 2">
    <name type="scientific">Rhodobium gokarnense</name>
    <dbReference type="NCBI Taxonomy" id="364296"/>
    <lineage>
        <taxon>Bacteria</taxon>
        <taxon>Pseudomonadati</taxon>
        <taxon>Pseudomonadota</taxon>
        <taxon>Alphaproteobacteria</taxon>
        <taxon>Hyphomicrobiales</taxon>
        <taxon>Rhodobiaceae</taxon>
        <taxon>Rhodobium</taxon>
    </lineage>
</organism>
<keyword evidence="2" id="KW-1185">Reference proteome</keyword>
<reference evidence="2" key="1">
    <citation type="submission" date="2023-07" db="EMBL/GenBank/DDBJ databases">
        <title>Genome sequencing of Purple Non-Sulfur Bacteria from various extreme environments.</title>
        <authorList>
            <person name="Mayer M."/>
        </authorList>
    </citation>
    <scope>NUCLEOTIDE SEQUENCE [LARGE SCALE GENOMIC DNA]</scope>
    <source>
        <strain evidence="2">DSM 17935</strain>
    </source>
</reference>
<accession>A0ABT3H982</accession>
<dbReference type="Proteomes" id="UP001209755">
    <property type="component" value="Unassembled WGS sequence"/>
</dbReference>
<dbReference type="EMBL" id="JAOQNS010000003">
    <property type="protein sequence ID" value="MCW2306856.1"/>
    <property type="molecule type" value="Genomic_DNA"/>
</dbReference>